<organism evidence="2 3">
    <name type="scientific">Meloidogyne javanica</name>
    <name type="common">Root-knot nematode worm</name>
    <dbReference type="NCBI Taxonomy" id="6303"/>
    <lineage>
        <taxon>Eukaryota</taxon>
        <taxon>Metazoa</taxon>
        <taxon>Ecdysozoa</taxon>
        <taxon>Nematoda</taxon>
        <taxon>Chromadorea</taxon>
        <taxon>Rhabditida</taxon>
        <taxon>Tylenchina</taxon>
        <taxon>Tylenchomorpha</taxon>
        <taxon>Tylenchoidea</taxon>
        <taxon>Meloidogynidae</taxon>
        <taxon>Meloidogyninae</taxon>
        <taxon>Meloidogyne</taxon>
        <taxon>Meloidogyne incognita group</taxon>
    </lineage>
</organism>
<feature type="region of interest" description="Disordered" evidence="1">
    <location>
        <begin position="17"/>
        <end position="39"/>
    </location>
</feature>
<feature type="compositionally biased region" description="Gly residues" evidence="1">
    <location>
        <begin position="302"/>
        <end position="322"/>
    </location>
</feature>
<feature type="compositionally biased region" description="Low complexity" evidence="1">
    <location>
        <begin position="242"/>
        <end position="253"/>
    </location>
</feature>
<evidence type="ECO:0000313" key="2">
    <source>
        <dbReference type="Proteomes" id="UP000887561"/>
    </source>
</evidence>
<sequence>MAMSSAEAEELALKLLQEAGVEHSSSSSSSSEEEETIDWRNRQFGIRNRQQQQNELIKDQLGKELLQLEGNDDNNEKGKQSLQLERRFRLVPNKVVFRPRLKIRRPQNIENIDGQQRPSIQLPENSAFGTEQKRGSHLPIALPSLTQETTTQPSQKIEENGGNSHGEDSGIIGNSGLVGDGPGPLPPGFSEAGAGFIGLSNGGEDNGLSFGSGPEVGTFPPGLKESFGLNGFVTELETTLLSTTEAPPTTTSTQQVDQLKTPVPPPPPPEEAFVIPENSGLRPVAPPKEFFGAGGFGSSSAGRGGGGFGNNGVIGGSNGKSRGGWEPPPPDAQVEPPLKPEDFYTGDSALIPNKKGPDGDGYGPSASLPGSALPQTPPPIGTSGAVSGGIPMLPPFRPIPNAIGIPPVAGMGIVAPPQEAVPENEATTVKPSALLNIINKADEGFNQVITHFEQGTPLEAAAIDIMEVALGSQKLDSQAKLLSHVDRAFGLDNLQRLQRWANTGGALDLIKEQFAKIAKNYKPPQETANLFTVPPQLEYLFQNPSSGRRK</sequence>
<keyword evidence="2" id="KW-1185">Reference proteome</keyword>
<proteinExistence type="predicted"/>
<protein>
    <submittedName>
        <fullName evidence="3">Uncharacterized protein</fullName>
    </submittedName>
</protein>
<dbReference type="WBParaSite" id="scaffold8082_cov166.g12710">
    <property type="protein sequence ID" value="scaffold8082_cov166.g12710"/>
    <property type="gene ID" value="scaffold8082_cov166.g12710"/>
</dbReference>
<accession>A0A915N8B8</accession>
<feature type="compositionally biased region" description="Low complexity" evidence="1">
    <location>
        <begin position="17"/>
        <end position="30"/>
    </location>
</feature>
<evidence type="ECO:0000256" key="1">
    <source>
        <dbReference type="SAM" id="MobiDB-lite"/>
    </source>
</evidence>
<evidence type="ECO:0000313" key="3">
    <source>
        <dbReference type="WBParaSite" id="scaffold8082_cov166.g12710"/>
    </source>
</evidence>
<feature type="region of interest" description="Disordered" evidence="1">
    <location>
        <begin position="302"/>
        <end position="384"/>
    </location>
</feature>
<feature type="region of interest" description="Disordered" evidence="1">
    <location>
        <begin position="242"/>
        <end position="272"/>
    </location>
</feature>
<dbReference type="Proteomes" id="UP000887561">
    <property type="component" value="Unplaced"/>
</dbReference>
<feature type="compositionally biased region" description="Polar residues" evidence="1">
    <location>
        <begin position="144"/>
        <end position="155"/>
    </location>
</feature>
<reference evidence="3" key="1">
    <citation type="submission" date="2022-11" db="UniProtKB">
        <authorList>
            <consortium name="WormBaseParasite"/>
        </authorList>
    </citation>
    <scope>IDENTIFICATION</scope>
</reference>
<name>A0A915N8B8_MELJA</name>
<feature type="region of interest" description="Disordered" evidence="1">
    <location>
        <begin position="128"/>
        <end position="174"/>
    </location>
</feature>
<dbReference type="AlphaFoldDB" id="A0A915N8B8"/>